<proteinExistence type="predicted"/>
<sequence>MFQPSPVRVSFVQYSHLIGANTIRTAQQAGGSGRQTGRQAGRYTKYGIRWAGRDSERESGDVQVLVVKTSGRDEGTTMPAEPGRGGWLYGGLDAN</sequence>
<dbReference type="EMBL" id="JAQQWP010000003">
    <property type="protein sequence ID" value="KAK8123455.1"/>
    <property type="molecule type" value="Genomic_DNA"/>
</dbReference>
<protein>
    <submittedName>
        <fullName evidence="2">Uncharacterized protein</fullName>
    </submittedName>
</protein>
<organism evidence="2 3">
    <name type="scientific">Apiospora kogelbergensis</name>
    <dbReference type="NCBI Taxonomy" id="1337665"/>
    <lineage>
        <taxon>Eukaryota</taxon>
        <taxon>Fungi</taxon>
        <taxon>Dikarya</taxon>
        <taxon>Ascomycota</taxon>
        <taxon>Pezizomycotina</taxon>
        <taxon>Sordariomycetes</taxon>
        <taxon>Xylariomycetidae</taxon>
        <taxon>Amphisphaeriales</taxon>
        <taxon>Apiosporaceae</taxon>
        <taxon>Apiospora</taxon>
    </lineage>
</organism>
<keyword evidence="3" id="KW-1185">Reference proteome</keyword>
<comment type="caution">
    <text evidence="2">The sequence shown here is derived from an EMBL/GenBank/DDBJ whole genome shotgun (WGS) entry which is preliminary data.</text>
</comment>
<feature type="region of interest" description="Disordered" evidence="1">
    <location>
        <begin position="69"/>
        <end position="95"/>
    </location>
</feature>
<evidence type="ECO:0000313" key="3">
    <source>
        <dbReference type="Proteomes" id="UP001392437"/>
    </source>
</evidence>
<reference evidence="2 3" key="1">
    <citation type="submission" date="2023-01" db="EMBL/GenBank/DDBJ databases">
        <title>Analysis of 21 Apiospora genomes using comparative genomics revels a genus with tremendous synthesis potential of carbohydrate active enzymes and secondary metabolites.</title>
        <authorList>
            <person name="Sorensen T."/>
        </authorList>
    </citation>
    <scope>NUCLEOTIDE SEQUENCE [LARGE SCALE GENOMIC DNA]</scope>
    <source>
        <strain evidence="2 3">CBS 117206</strain>
    </source>
</reference>
<evidence type="ECO:0000256" key="1">
    <source>
        <dbReference type="SAM" id="MobiDB-lite"/>
    </source>
</evidence>
<name>A0AAW0R3B1_9PEZI</name>
<gene>
    <name evidence="2" type="ORF">PG999_003373</name>
</gene>
<dbReference type="AlphaFoldDB" id="A0AAW0R3B1"/>
<dbReference type="Proteomes" id="UP001392437">
    <property type="component" value="Unassembled WGS sequence"/>
</dbReference>
<evidence type="ECO:0000313" key="2">
    <source>
        <dbReference type="EMBL" id="KAK8123455.1"/>
    </source>
</evidence>
<accession>A0AAW0R3B1</accession>